<evidence type="ECO:0000313" key="2">
    <source>
        <dbReference type="EMBL" id="MBL0706290.1"/>
    </source>
</evidence>
<proteinExistence type="predicted"/>
<dbReference type="RefSeq" id="WP_189692698.1">
    <property type="nucleotide sequence ID" value="NZ_BNCM01000003.1"/>
</dbReference>
<evidence type="ECO:0008006" key="4">
    <source>
        <dbReference type="Google" id="ProtNLM"/>
    </source>
</evidence>
<evidence type="ECO:0000313" key="3">
    <source>
        <dbReference type="Proteomes" id="UP000639051"/>
    </source>
</evidence>
<reference evidence="2 3" key="1">
    <citation type="submission" date="2021-01" db="EMBL/GenBank/DDBJ databases">
        <title>Genome public.</title>
        <authorList>
            <person name="Liu C."/>
            <person name="Sun Q."/>
        </authorList>
    </citation>
    <scope>NUCLEOTIDE SEQUENCE [LARGE SCALE GENOMIC DNA]</scope>
    <source>
        <strain evidence="2 3">JC656</strain>
    </source>
</reference>
<protein>
    <recommendedName>
        <fullName evidence="4">Ribbon-helix-helix protein CopG domain-containing protein</fullName>
    </recommendedName>
</protein>
<sequence>MSEATNGGAMKTFPVRLSEELRAQLDVIGQLTGRSATEEIRLAIEHWIDRVKSDPEVLKKADAVRADIERDAQTRRNAIDAIFSGPQSTKPRGAATKPAPGKAEPA</sequence>
<dbReference type="EMBL" id="JAERRC010000030">
    <property type="protein sequence ID" value="MBL0706290.1"/>
    <property type="molecule type" value="Genomic_DNA"/>
</dbReference>
<name>A0ABS1K3N0_9MICC</name>
<dbReference type="Proteomes" id="UP000639051">
    <property type="component" value="Unassembled WGS sequence"/>
</dbReference>
<accession>A0ABS1K3N0</accession>
<feature type="region of interest" description="Disordered" evidence="1">
    <location>
        <begin position="77"/>
        <end position="106"/>
    </location>
</feature>
<keyword evidence="3" id="KW-1185">Reference proteome</keyword>
<comment type="caution">
    <text evidence="2">The sequence shown here is derived from an EMBL/GenBank/DDBJ whole genome shotgun (WGS) entry which is preliminary data.</text>
</comment>
<dbReference type="InterPro" id="IPR013321">
    <property type="entry name" value="Arc_rbn_hlx_hlx"/>
</dbReference>
<dbReference type="SUPFAM" id="SSF47598">
    <property type="entry name" value="Ribbon-helix-helix"/>
    <property type="match status" value="1"/>
</dbReference>
<dbReference type="InterPro" id="IPR010985">
    <property type="entry name" value="Ribbon_hlx_hlx"/>
</dbReference>
<evidence type="ECO:0000256" key="1">
    <source>
        <dbReference type="SAM" id="MobiDB-lite"/>
    </source>
</evidence>
<gene>
    <name evidence="2" type="ORF">JJE72_12340</name>
</gene>
<organism evidence="2 3">
    <name type="scientific">Sinomonas cellulolyticus</name>
    <dbReference type="NCBI Taxonomy" id="2801916"/>
    <lineage>
        <taxon>Bacteria</taxon>
        <taxon>Bacillati</taxon>
        <taxon>Actinomycetota</taxon>
        <taxon>Actinomycetes</taxon>
        <taxon>Micrococcales</taxon>
        <taxon>Micrococcaceae</taxon>
        <taxon>Sinomonas</taxon>
    </lineage>
</organism>
<dbReference type="Gene3D" id="1.10.1220.10">
    <property type="entry name" value="Met repressor-like"/>
    <property type="match status" value="1"/>
</dbReference>